<dbReference type="Proteomes" id="UP000036097">
    <property type="component" value="Unassembled WGS sequence"/>
</dbReference>
<dbReference type="AlphaFoldDB" id="A0A0J1GUR9"/>
<keyword evidence="3" id="KW-1185">Reference proteome</keyword>
<dbReference type="STRING" id="1195763.ABT56_18755"/>
<comment type="caution">
    <text evidence="2">The sequence shown here is derived from an EMBL/GenBank/DDBJ whole genome shotgun (WGS) entry which is preliminary data.</text>
</comment>
<accession>A0A0J1GUR9</accession>
<dbReference type="OrthoDB" id="9128627at2"/>
<gene>
    <name evidence="2" type="ORF">ABT56_18755</name>
</gene>
<evidence type="ECO:0000256" key="1">
    <source>
        <dbReference type="SAM" id="Phobius"/>
    </source>
</evidence>
<organism evidence="2 3">
    <name type="scientific">Photobacterium aquae</name>
    <dbReference type="NCBI Taxonomy" id="1195763"/>
    <lineage>
        <taxon>Bacteria</taxon>
        <taxon>Pseudomonadati</taxon>
        <taxon>Pseudomonadota</taxon>
        <taxon>Gammaproteobacteria</taxon>
        <taxon>Vibrionales</taxon>
        <taxon>Vibrionaceae</taxon>
        <taxon>Photobacterium</taxon>
    </lineage>
</organism>
<evidence type="ECO:0008006" key="4">
    <source>
        <dbReference type="Google" id="ProtNLM"/>
    </source>
</evidence>
<feature type="transmembrane region" description="Helical" evidence="1">
    <location>
        <begin position="192"/>
        <end position="210"/>
    </location>
</feature>
<reference evidence="2 3" key="1">
    <citation type="submission" date="2015-05" db="EMBL/GenBank/DDBJ databases">
        <title>Photobacterium galathea sp. nov.</title>
        <authorList>
            <person name="Machado H."/>
            <person name="Gram L."/>
        </authorList>
    </citation>
    <scope>NUCLEOTIDE SEQUENCE [LARGE SCALE GENOMIC DNA]</scope>
    <source>
        <strain evidence="2 3">CGMCC 1.12159</strain>
    </source>
</reference>
<keyword evidence="1" id="KW-0472">Membrane</keyword>
<evidence type="ECO:0000313" key="2">
    <source>
        <dbReference type="EMBL" id="KLV03480.1"/>
    </source>
</evidence>
<dbReference type="RefSeq" id="WP_047880443.1">
    <property type="nucleotide sequence ID" value="NZ_LDOT01000032.1"/>
</dbReference>
<dbReference type="PATRIC" id="fig|1195763.3.peg.4009"/>
<sequence>MMLKNQKNVILIMIILAFQVITLLTFVDEELMAKIIADEVSYMDEYYTEDLTNKILNDGNDLYTRLIVETGVEFEIYNALIPDEYLRTGQIQDDQLATNIFGYSYDRISSFFESIRFSMIRMYSIASWGKLMIMMIIGFVLTGYKLRQIKKTNFDYTSPLRQEYAQRLTVFMPVIVWLVIWCPLAISPFFYPLMGFILALSLSLFISNTAKKV</sequence>
<name>A0A0J1GUR9_9GAMM</name>
<keyword evidence="1" id="KW-1133">Transmembrane helix</keyword>
<feature type="transmembrane region" description="Helical" evidence="1">
    <location>
        <begin position="125"/>
        <end position="144"/>
    </location>
</feature>
<proteinExistence type="predicted"/>
<dbReference type="EMBL" id="LDOT01000032">
    <property type="protein sequence ID" value="KLV03480.1"/>
    <property type="molecule type" value="Genomic_DNA"/>
</dbReference>
<protein>
    <recommendedName>
        <fullName evidence="4">Conjugal transfer protein</fullName>
    </recommendedName>
</protein>
<evidence type="ECO:0000313" key="3">
    <source>
        <dbReference type="Proteomes" id="UP000036097"/>
    </source>
</evidence>
<keyword evidence="1" id="KW-0812">Transmembrane</keyword>
<feature type="transmembrane region" description="Helical" evidence="1">
    <location>
        <begin position="9"/>
        <end position="27"/>
    </location>
</feature>
<dbReference type="InterPro" id="IPR022266">
    <property type="entry name" value="DtrJ-like"/>
</dbReference>
<feature type="transmembrane region" description="Helical" evidence="1">
    <location>
        <begin position="164"/>
        <end position="186"/>
    </location>
</feature>
<dbReference type="Pfam" id="PF14348">
    <property type="entry name" value="DtrJ-like"/>
    <property type="match status" value="1"/>
</dbReference>